<evidence type="ECO:0000256" key="1">
    <source>
        <dbReference type="ARBA" id="ARBA00004191"/>
    </source>
</evidence>
<dbReference type="FunFam" id="2.160.20.10:FF:000029">
    <property type="entry name" value="Pectinesterase 4"/>
    <property type="match status" value="1"/>
</dbReference>
<comment type="subcellular location">
    <subcellularLocation>
        <location evidence="1">Secreted</location>
        <location evidence="1">Cell wall</location>
    </subcellularLocation>
</comment>
<keyword evidence="11" id="KW-1185">Reference proteome</keyword>
<accession>A0A5P1FFB9</accession>
<dbReference type="GO" id="GO:0042545">
    <property type="term" value="P:cell wall modification"/>
    <property type="evidence" value="ECO:0007669"/>
    <property type="project" value="UniProtKB-UniRule"/>
</dbReference>
<evidence type="ECO:0000256" key="6">
    <source>
        <dbReference type="ARBA" id="ARBA00023085"/>
    </source>
</evidence>
<reference evidence="11" key="1">
    <citation type="journal article" date="2017" name="Nat. Commun.">
        <title>The asparagus genome sheds light on the origin and evolution of a young Y chromosome.</title>
        <authorList>
            <person name="Harkess A."/>
            <person name="Zhou J."/>
            <person name="Xu C."/>
            <person name="Bowers J.E."/>
            <person name="Van der Hulst R."/>
            <person name="Ayyampalayam S."/>
            <person name="Mercati F."/>
            <person name="Riccardi P."/>
            <person name="McKain M.R."/>
            <person name="Kakrana A."/>
            <person name="Tang H."/>
            <person name="Ray J."/>
            <person name="Groenendijk J."/>
            <person name="Arikit S."/>
            <person name="Mathioni S.M."/>
            <person name="Nakano M."/>
            <person name="Shan H."/>
            <person name="Telgmann-Rauber A."/>
            <person name="Kanno A."/>
            <person name="Yue Z."/>
            <person name="Chen H."/>
            <person name="Li W."/>
            <person name="Chen Y."/>
            <person name="Xu X."/>
            <person name="Zhang Y."/>
            <person name="Luo S."/>
            <person name="Chen H."/>
            <person name="Gao J."/>
            <person name="Mao Z."/>
            <person name="Pires J.C."/>
            <person name="Luo M."/>
            <person name="Kudrna D."/>
            <person name="Wing R.A."/>
            <person name="Meyers B.C."/>
            <person name="Yi K."/>
            <person name="Kong H."/>
            <person name="Lavrijsen P."/>
            <person name="Sunseri F."/>
            <person name="Falavigna A."/>
            <person name="Ye Y."/>
            <person name="Leebens-Mack J.H."/>
            <person name="Chen G."/>
        </authorList>
    </citation>
    <scope>NUCLEOTIDE SEQUENCE [LARGE SCALE GENOMIC DNA]</scope>
    <source>
        <strain evidence="11">cv. DH0086</strain>
    </source>
</reference>
<evidence type="ECO:0000256" key="5">
    <source>
        <dbReference type="ARBA" id="ARBA00022801"/>
    </source>
</evidence>
<dbReference type="EMBL" id="CM007383">
    <property type="protein sequence ID" value="ONK75331.1"/>
    <property type="molecule type" value="Genomic_DNA"/>
</dbReference>
<dbReference type="PROSITE" id="PS00503">
    <property type="entry name" value="PECTINESTERASE_2"/>
    <property type="match status" value="1"/>
</dbReference>
<evidence type="ECO:0000313" key="10">
    <source>
        <dbReference type="EMBL" id="ONK75331.1"/>
    </source>
</evidence>
<comment type="pathway">
    <text evidence="2 8">Glycan metabolism; pectin degradation; 2-dehydro-3-deoxy-D-gluconate from pectin: step 1/5.</text>
</comment>
<dbReference type="SUPFAM" id="SSF51126">
    <property type="entry name" value="Pectin lyase-like"/>
    <property type="match status" value="1"/>
</dbReference>
<feature type="active site" evidence="7">
    <location>
        <position position="162"/>
    </location>
</feature>
<evidence type="ECO:0000256" key="4">
    <source>
        <dbReference type="ARBA" id="ARBA00022512"/>
    </source>
</evidence>
<dbReference type="GO" id="GO:0045490">
    <property type="term" value="P:pectin catabolic process"/>
    <property type="evidence" value="ECO:0007669"/>
    <property type="project" value="UniProtKB-UniRule"/>
</dbReference>
<evidence type="ECO:0000259" key="9">
    <source>
        <dbReference type="Pfam" id="PF01095"/>
    </source>
</evidence>
<dbReference type="GO" id="GO:0030599">
    <property type="term" value="F:pectinesterase activity"/>
    <property type="evidence" value="ECO:0007669"/>
    <property type="project" value="UniProtKB-UniRule"/>
</dbReference>
<dbReference type="EC" id="3.1.1.11" evidence="3 8"/>
<dbReference type="OMA" id="ANINYQF"/>
<gene>
    <name evidence="10" type="ORF">A4U43_C03F15730</name>
</gene>
<evidence type="ECO:0000256" key="7">
    <source>
        <dbReference type="PROSITE-ProRule" id="PRU10040"/>
    </source>
</evidence>
<sequence>MNSFLELSGQRFAPNVVVSKDGNGNYTTISEAVESIPGSAKGSYVIYVKSGIYRENITISRPYVILVGDGASKTIVRSKLNNDDGYNIRNSAAVAIAADNFIGKFISFENTSGPQKHQAVALMSNGDKCAFYQCSFKGYQDTLYINQGRQFFRECKIYGTIDFIFGDAAAVIQNSSIILQKPIPGQQNVITAQGREDKTKKTGIVIHNCNIITANNFQSGDAKCYLGRPWKKYSRTVIMKTYIHKAIESSGWLDMDGNHGTVVYREYDNYGPSAGTSDRVRWAGYKVLKTEEAKAYTVKRFIDGNHWLSSTGIPFTSGL</sequence>
<keyword evidence="6 8" id="KW-0063">Aspartyl esterase</keyword>
<dbReference type="InterPro" id="IPR000070">
    <property type="entry name" value="Pectinesterase_cat"/>
</dbReference>
<keyword evidence="4" id="KW-0134">Cell wall</keyword>
<dbReference type="InterPro" id="IPR012334">
    <property type="entry name" value="Pectin_lyas_fold"/>
</dbReference>
<dbReference type="InterPro" id="IPR011050">
    <property type="entry name" value="Pectin_lyase_fold/virulence"/>
</dbReference>
<keyword evidence="5 8" id="KW-0378">Hydrolase</keyword>
<dbReference type="Proteomes" id="UP000243459">
    <property type="component" value="Chromosome 3"/>
</dbReference>
<evidence type="ECO:0000256" key="8">
    <source>
        <dbReference type="RuleBase" id="RU000589"/>
    </source>
</evidence>
<proteinExistence type="predicted"/>
<evidence type="ECO:0000313" key="11">
    <source>
        <dbReference type="Proteomes" id="UP000243459"/>
    </source>
</evidence>
<name>A0A5P1FFB9_ASPOF</name>
<dbReference type="InterPro" id="IPR033131">
    <property type="entry name" value="Pectinesterase_Asp_AS"/>
</dbReference>
<dbReference type="PANTHER" id="PTHR31707">
    <property type="entry name" value="PECTINESTERASE"/>
    <property type="match status" value="1"/>
</dbReference>
<comment type="catalytic activity">
    <reaction evidence="8">
        <text>[(1-&gt;4)-alpha-D-galacturonosyl methyl ester](n) + n H2O = [(1-&gt;4)-alpha-D-galacturonosyl](n) + n methanol + n H(+)</text>
        <dbReference type="Rhea" id="RHEA:22380"/>
        <dbReference type="Rhea" id="RHEA-COMP:14570"/>
        <dbReference type="Rhea" id="RHEA-COMP:14573"/>
        <dbReference type="ChEBI" id="CHEBI:15377"/>
        <dbReference type="ChEBI" id="CHEBI:15378"/>
        <dbReference type="ChEBI" id="CHEBI:17790"/>
        <dbReference type="ChEBI" id="CHEBI:140522"/>
        <dbReference type="ChEBI" id="CHEBI:140523"/>
        <dbReference type="EC" id="3.1.1.11"/>
    </reaction>
</comment>
<dbReference type="UniPathway" id="UPA00545">
    <property type="reaction ID" value="UER00823"/>
</dbReference>
<keyword evidence="4" id="KW-0964">Secreted</keyword>
<feature type="domain" description="Pectinesterase catalytic" evidence="9">
    <location>
        <begin position="15"/>
        <end position="305"/>
    </location>
</feature>
<organism evidence="10 11">
    <name type="scientific">Asparagus officinalis</name>
    <name type="common">Garden asparagus</name>
    <dbReference type="NCBI Taxonomy" id="4686"/>
    <lineage>
        <taxon>Eukaryota</taxon>
        <taxon>Viridiplantae</taxon>
        <taxon>Streptophyta</taxon>
        <taxon>Embryophyta</taxon>
        <taxon>Tracheophyta</taxon>
        <taxon>Spermatophyta</taxon>
        <taxon>Magnoliopsida</taxon>
        <taxon>Liliopsida</taxon>
        <taxon>Asparagales</taxon>
        <taxon>Asparagaceae</taxon>
        <taxon>Asparagoideae</taxon>
        <taxon>Asparagus</taxon>
    </lineage>
</organism>
<dbReference type="Gene3D" id="2.160.20.10">
    <property type="entry name" value="Single-stranded right-handed beta-helix, Pectin lyase-like"/>
    <property type="match status" value="1"/>
</dbReference>
<dbReference type="AlphaFoldDB" id="A0A5P1FFB9"/>
<dbReference type="Pfam" id="PF01095">
    <property type="entry name" value="Pectinesterase"/>
    <property type="match status" value="1"/>
</dbReference>
<protein>
    <recommendedName>
        <fullName evidence="3 8">Pectinesterase</fullName>
        <ecNumber evidence="3 8">3.1.1.11</ecNumber>
    </recommendedName>
</protein>
<dbReference type="Gramene" id="ONK75331">
    <property type="protein sequence ID" value="ONK75331"/>
    <property type="gene ID" value="A4U43_C03F15730"/>
</dbReference>
<evidence type="ECO:0000256" key="3">
    <source>
        <dbReference type="ARBA" id="ARBA00013229"/>
    </source>
</evidence>
<evidence type="ECO:0000256" key="2">
    <source>
        <dbReference type="ARBA" id="ARBA00005184"/>
    </source>
</evidence>